<comment type="caution">
    <text evidence="2">The sequence shown here is derived from an EMBL/GenBank/DDBJ whole genome shotgun (WGS) entry which is preliminary data.</text>
</comment>
<dbReference type="NCBIfam" id="NF005560">
    <property type="entry name" value="PRK07233.1"/>
    <property type="match status" value="1"/>
</dbReference>
<proteinExistence type="predicted"/>
<dbReference type="GO" id="GO:0016491">
    <property type="term" value="F:oxidoreductase activity"/>
    <property type="evidence" value="ECO:0007669"/>
    <property type="project" value="InterPro"/>
</dbReference>
<dbReference type="Proteomes" id="UP000440694">
    <property type="component" value="Unassembled WGS sequence"/>
</dbReference>
<dbReference type="InterPro" id="IPR050464">
    <property type="entry name" value="Zeta_carotene_desat/Oxidored"/>
</dbReference>
<dbReference type="EMBL" id="WMBQ01000001">
    <property type="protein sequence ID" value="MTD94528.1"/>
    <property type="molecule type" value="Genomic_DNA"/>
</dbReference>
<evidence type="ECO:0000259" key="1">
    <source>
        <dbReference type="Pfam" id="PF01593"/>
    </source>
</evidence>
<evidence type="ECO:0000313" key="2">
    <source>
        <dbReference type="EMBL" id="MTD94528.1"/>
    </source>
</evidence>
<dbReference type="SUPFAM" id="SSF51905">
    <property type="entry name" value="FAD/NAD(P)-binding domain"/>
    <property type="match status" value="1"/>
</dbReference>
<evidence type="ECO:0000313" key="3">
    <source>
        <dbReference type="Proteomes" id="UP000440694"/>
    </source>
</evidence>
<feature type="domain" description="Amine oxidase" evidence="1">
    <location>
        <begin position="18"/>
        <end position="432"/>
    </location>
</feature>
<name>A0A6I3KJB2_9HYPH</name>
<dbReference type="PRINTS" id="PR00419">
    <property type="entry name" value="ADXRDTASE"/>
</dbReference>
<keyword evidence="3" id="KW-1185">Reference proteome</keyword>
<accession>A0A6I3KJB2</accession>
<dbReference type="PANTHER" id="PTHR42923:SF46">
    <property type="entry name" value="AMINE OXIDASE"/>
    <property type="match status" value="1"/>
</dbReference>
<dbReference type="RefSeq" id="WP_154738943.1">
    <property type="nucleotide sequence ID" value="NZ_WMBQ01000001.1"/>
</dbReference>
<dbReference type="Gene3D" id="3.50.50.60">
    <property type="entry name" value="FAD/NAD(P)-binding domain"/>
    <property type="match status" value="1"/>
</dbReference>
<organism evidence="2 3">
    <name type="scientific">Hyphomicrobium album</name>
    <dbReference type="NCBI Taxonomy" id="2665159"/>
    <lineage>
        <taxon>Bacteria</taxon>
        <taxon>Pseudomonadati</taxon>
        <taxon>Pseudomonadota</taxon>
        <taxon>Alphaproteobacteria</taxon>
        <taxon>Hyphomicrobiales</taxon>
        <taxon>Hyphomicrobiaceae</taxon>
        <taxon>Hyphomicrobium</taxon>
    </lineage>
</organism>
<dbReference type="InterPro" id="IPR036188">
    <property type="entry name" value="FAD/NAD-bd_sf"/>
</dbReference>
<gene>
    <name evidence="2" type="ORF">GIW81_09315</name>
</gene>
<reference evidence="2 3" key="1">
    <citation type="submission" date="2019-11" db="EMBL/GenBank/DDBJ databases">
        <title>Identification of a novel strain.</title>
        <authorList>
            <person name="Xu Q."/>
            <person name="Wang G."/>
        </authorList>
    </citation>
    <scope>NUCLEOTIDE SEQUENCE [LARGE SCALE GENOMIC DNA]</scope>
    <source>
        <strain evidence="3">xq</strain>
    </source>
</reference>
<sequence>MTISSTTAAAVTVVGGGFTGLAAAYELAKRGVKVAVIESETEVGGLAAAFDVSGEKLDRFYHHWFTNDLEVMNLIEELELTERVEINPTNTGIYFAGNFFKLSTPWDLLNFKPLGFADRIRLGLLALRARQVRDWQALEEMTAKQWLKDLGGENVYRVVWEPLLKGKFGTYADDISAVWFWNKLKLRGGSRGKGGEERLAYFRGGFAALAEALSEKVRALGGQISVSTRVREIRKHNQRWHVETNRGTYLSDHVIATPALPLIADMIESWAPADYLASLRRIRYLANVCLVLELRHSLSDTYWLNVNDPTFPYVGIIEHTNFQGPQNYGGRHIVYLSKYLPHTHQLYSMSADELLDFSLPFLKTMFPAFQRDWIEAHHLWRARWSQPVVERNYSRLIPSAAAPLEGLHICSMAQIYPEDRGTNYAIREGRRVGAELASQIVKPRNARESEDGDVPPTAHLNLSDLAAV</sequence>
<dbReference type="InterPro" id="IPR002937">
    <property type="entry name" value="Amino_oxidase"/>
</dbReference>
<protein>
    <submittedName>
        <fullName evidence="2">FAD-dependent oxidoreductase</fullName>
    </submittedName>
</protein>
<dbReference type="AlphaFoldDB" id="A0A6I3KJB2"/>
<dbReference type="PANTHER" id="PTHR42923">
    <property type="entry name" value="PROTOPORPHYRINOGEN OXIDASE"/>
    <property type="match status" value="1"/>
</dbReference>
<dbReference type="Pfam" id="PF01593">
    <property type="entry name" value="Amino_oxidase"/>
    <property type="match status" value="1"/>
</dbReference>